<comment type="caution">
    <text evidence="1">The sequence shown here is derived from an EMBL/GenBank/DDBJ whole genome shotgun (WGS) entry which is preliminary data.</text>
</comment>
<organism evidence="1 2">
    <name type="scientific">Crocosphaera watsonii WH 0003</name>
    <dbReference type="NCBI Taxonomy" id="423471"/>
    <lineage>
        <taxon>Bacteria</taxon>
        <taxon>Bacillati</taxon>
        <taxon>Cyanobacteriota</taxon>
        <taxon>Cyanophyceae</taxon>
        <taxon>Oscillatoriophycideae</taxon>
        <taxon>Chroococcales</taxon>
        <taxon>Aphanothecaceae</taxon>
        <taxon>Crocosphaera</taxon>
    </lineage>
</organism>
<accession>G5J909</accession>
<reference evidence="1 2" key="1">
    <citation type="journal article" date="2011" name="Front. Microbiol.">
        <title>Two Strains of Crocosphaera watsonii with Highly Conserved Genomes are Distinguished by Strain-Specific Features.</title>
        <authorList>
            <person name="Bench S.R."/>
            <person name="Ilikchyan I.N."/>
            <person name="Tripp H.J."/>
            <person name="Zehr J.P."/>
        </authorList>
    </citation>
    <scope>NUCLEOTIDE SEQUENCE [LARGE SCALE GENOMIC DNA]</scope>
    <source>
        <strain evidence="1 2">WH 0003</strain>
    </source>
</reference>
<dbReference type="AlphaFoldDB" id="G5J909"/>
<evidence type="ECO:0000313" key="1">
    <source>
        <dbReference type="EMBL" id="EHJ11324.1"/>
    </source>
</evidence>
<evidence type="ECO:0000313" key="2">
    <source>
        <dbReference type="Proteomes" id="UP000003477"/>
    </source>
</evidence>
<dbReference type="EMBL" id="AESD01000602">
    <property type="protein sequence ID" value="EHJ11324.1"/>
    <property type="molecule type" value="Genomic_DNA"/>
</dbReference>
<gene>
    <name evidence="1" type="ORF">CWATWH0003_3928</name>
</gene>
<name>G5J909_CROWT</name>
<protein>
    <submittedName>
        <fullName evidence="1">Uncharacterized protein</fullName>
    </submittedName>
</protein>
<dbReference type="Proteomes" id="UP000003477">
    <property type="component" value="Unassembled WGS sequence"/>
</dbReference>
<proteinExistence type="predicted"/>
<sequence>MLEESKKQREKVIPPTPLWKGGRKKGKMILLFLSW</sequence>